<evidence type="ECO:0000256" key="2">
    <source>
        <dbReference type="SAM" id="MobiDB-lite"/>
    </source>
</evidence>
<keyword evidence="6" id="KW-1185">Reference proteome</keyword>
<feature type="transmembrane region" description="Helical" evidence="3">
    <location>
        <begin position="156"/>
        <end position="172"/>
    </location>
</feature>
<feature type="domain" description="EF-hand" evidence="4">
    <location>
        <begin position="475"/>
        <end position="510"/>
    </location>
</feature>
<dbReference type="InterPro" id="IPR018247">
    <property type="entry name" value="EF_Hand_1_Ca_BS"/>
</dbReference>
<keyword evidence="1" id="KW-0175">Coiled coil</keyword>
<evidence type="ECO:0000259" key="4">
    <source>
        <dbReference type="PROSITE" id="PS50222"/>
    </source>
</evidence>
<reference evidence="5 6" key="1">
    <citation type="journal article" date="2024" name="Science">
        <title>Giant polyketide synthase enzymes in the biosynthesis of giant marine polyether toxins.</title>
        <authorList>
            <person name="Fallon T.R."/>
            <person name="Shende V.V."/>
            <person name="Wierzbicki I.H."/>
            <person name="Pendleton A.L."/>
            <person name="Watervoot N.F."/>
            <person name="Auber R.P."/>
            <person name="Gonzalez D.J."/>
            <person name="Wisecaver J.H."/>
            <person name="Moore B.S."/>
        </authorList>
    </citation>
    <scope>NUCLEOTIDE SEQUENCE [LARGE SCALE GENOMIC DNA]</scope>
    <source>
        <strain evidence="5 6">12B1</strain>
    </source>
</reference>
<feature type="coiled-coil region" evidence="1">
    <location>
        <begin position="298"/>
        <end position="325"/>
    </location>
</feature>
<dbReference type="AlphaFoldDB" id="A0AB34IRD5"/>
<name>A0AB34IRD5_PRYPA</name>
<proteinExistence type="predicted"/>
<dbReference type="Pfam" id="PF09335">
    <property type="entry name" value="VTT_dom"/>
    <property type="match status" value="1"/>
</dbReference>
<sequence>MPPRTPTARAQKDGSGGEASPAKRARSKSPARASTPVRAKSPSRPKSPSNRREAKPSPVKPRSKSPSKPSPSKEPAKEASRSPAKRRPKAMPPAPAQAAADSKAQLEAKVKALAAAREEIGLLSCPLRTLHLFVQISSKLLLQGLAAAATSRAMKYCGYWLILAYAATHILSPELYSPPPKAGAPGGKLYMLELCLYEAVWWVVLGILSSVGFGTGLHSGIMFLWPHTMSVVLKAQEDCVGTNFNAMYNHPYNLHCYSRDDGTLTFLNQLLLLLPSVVLWGIGTAIGELPPYFVTRAARRAGGQATDLEAELQEAKQKTDLVSRLKVWTIDFTQHYGFLGVYLLASWPNAAFDMCGMACGAVDMPFWTFFGATCLGKGFTKVTLQAIVCINVFGKGLFDSLIAAVKMIPYIGDGVATNCVAGRKAIMYKFTLQERKDVASFFADKTFVTKETLVEKYCSIQSYCSGQDANEKKAEVVEMVNRVFAHLDKDSSGDLSATEFKVAESLSDGKFSLASLDPGTGSFFSLGNLWNGIIISLVIYFFISIVNQMAKSKQAELDEAELAREEKLLKGDAAHVE</sequence>
<keyword evidence="3" id="KW-0812">Transmembrane</keyword>
<feature type="region of interest" description="Disordered" evidence="2">
    <location>
        <begin position="1"/>
        <end position="102"/>
    </location>
</feature>
<dbReference type="InterPro" id="IPR002048">
    <property type="entry name" value="EF_hand_dom"/>
</dbReference>
<accession>A0AB34IRD5</accession>
<dbReference type="PROSITE" id="PS50222">
    <property type="entry name" value="EF_HAND_2"/>
    <property type="match status" value="1"/>
</dbReference>
<evidence type="ECO:0000256" key="3">
    <source>
        <dbReference type="SAM" id="Phobius"/>
    </source>
</evidence>
<feature type="transmembrane region" description="Helical" evidence="3">
    <location>
        <begin position="199"/>
        <end position="225"/>
    </location>
</feature>
<evidence type="ECO:0000313" key="5">
    <source>
        <dbReference type="EMBL" id="KAL1504981.1"/>
    </source>
</evidence>
<keyword evidence="3" id="KW-1133">Transmembrane helix</keyword>
<feature type="compositionally biased region" description="Low complexity" evidence="2">
    <location>
        <begin position="30"/>
        <end position="48"/>
    </location>
</feature>
<keyword evidence="3" id="KW-0472">Membrane</keyword>
<evidence type="ECO:0000313" key="6">
    <source>
        <dbReference type="Proteomes" id="UP001515480"/>
    </source>
</evidence>
<dbReference type="InterPro" id="IPR032816">
    <property type="entry name" value="VTT_dom"/>
</dbReference>
<gene>
    <name evidence="5" type="ORF">AB1Y20_008747</name>
</gene>
<dbReference type="PROSITE" id="PS00018">
    <property type="entry name" value="EF_HAND_1"/>
    <property type="match status" value="1"/>
</dbReference>
<evidence type="ECO:0000256" key="1">
    <source>
        <dbReference type="SAM" id="Coils"/>
    </source>
</evidence>
<feature type="transmembrane region" description="Helical" evidence="3">
    <location>
        <begin position="266"/>
        <end position="286"/>
    </location>
</feature>
<dbReference type="GO" id="GO:0005509">
    <property type="term" value="F:calcium ion binding"/>
    <property type="evidence" value="ECO:0007669"/>
    <property type="project" value="InterPro"/>
</dbReference>
<comment type="caution">
    <text evidence="5">The sequence shown here is derived from an EMBL/GenBank/DDBJ whole genome shotgun (WGS) entry which is preliminary data.</text>
</comment>
<dbReference type="EMBL" id="JBGBPQ010000019">
    <property type="protein sequence ID" value="KAL1504981.1"/>
    <property type="molecule type" value="Genomic_DNA"/>
</dbReference>
<organism evidence="5 6">
    <name type="scientific">Prymnesium parvum</name>
    <name type="common">Toxic golden alga</name>
    <dbReference type="NCBI Taxonomy" id="97485"/>
    <lineage>
        <taxon>Eukaryota</taxon>
        <taxon>Haptista</taxon>
        <taxon>Haptophyta</taxon>
        <taxon>Prymnesiophyceae</taxon>
        <taxon>Prymnesiales</taxon>
        <taxon>Prymnesiaceae</taxon>
        <taxon>Prymnesium</taxon>
    </lineage>
</organism>
<feature type="transmembrane region" description="Helical" evidence="3">
    <location>
        <begin position="523"/>
        <end position="543"/>
    </location>
</feature>
<protein>
    <recommendedName>
        <fullName evidence="4">EF-hand domain-containing protein</fullName>
    </recommendedName>
</protein>
<dbReference type="Proteomes" id="UP001515480">
    <property type="component" value="Unassembled WGS sequence"/>
</dbReference>